<comment type="subcellular location">
    <subcellularLocation>
        <location evidence="2">Cytoplasm</location>
    </subcellularLocation>
    <subcellularLocation>
        <location evidence="1">Nucleus</location>
    </subcellularLocation>
</comment>
<keyword evidence="10" id="KW-0539">Nucleus</keyword>
<name>A0A433SKW6_ELYCH</name>
<organism evidence="17 18">
    <name type="scientific">Elysia chlorotica</name>
    <name type="common">Eastern emerald elysia</name>
    <name type="synonym">Sea slug</name>
    <dbReference type="NCBI Taxonomy" id="188477"/>
    <lineage>
        <taxon>Eukaryota</taxon>
        <taxon>Metazoa</taxon>
        <taxon>Spiralia</taxon>
        <taxon>Lophotrochozoa</taxon>
        <taxon>Mollusca</taxon>
        <taxon>Gastropoda</taxon>
        <taxon>Heterobranchia</taxon>
        <taxon>Euthyneura</taxon>
        <taxon>Panpulmonata</taxon>
        <taxon>Sacoglossa</taxon>
        <taxon>Placobranchoidea</taxon>
        <taxon>Plakobranchidae</taxon>
        <taxon>Elysia</taxon>
    </lineage>
</organism>
<evidence type="ECO:0000256" key="8">
    <source>
        <dbReference type="ARBA" id="ARBA00022786"/>
    </source>
</evidence>
<dbReference type="AlphaFoldDB" id="A0A433SKW6"/>
<dbReference type="GO" id="GO:0004869">
    <property type="term" value="F:cysteine-type endopeptidase inhibitor activity"/>
    <property type="evidence" value="ECO:0007669"/>
    <property type="project" value="TreeGrafter"/>
</dbReference>
<evidence type="ECO:0000256" key="2">
    <source>
        <dbReference type="ARBA" id="ARBA00004496"/>
    </source>
</evidence>
<protein>
    <recommendedName>
        <fullName evidence="11">Ubiquitin-conjugating enzyme E2 Z</fullName>
        <ecNumber evidence="3">2.3.2.23</ecNumber>
    </recommendedName>
    <alternativeName>
        <fullName evidence="12">E2 ubiquitin-conjugating enzyme Z</fullName>
    </alternativeName>
    <alternativeName>
        <fullName evidence="14">Ubiquitin carrier protein Z</fullName>
    </alternativeName>
    <alternativeName>
        <fullName evidence="13">Ubiquitin-protein ligase Z</fullName>
    </alternativeName>
</protein>
<keyword evidence="18" id="KW-1185">Reference proteome</keyword>
<dbReference type="GO" id="GO:0061631">
    <property type="term" value="F:ubiquitin conjugating enzyme activity"/>
    <property type="evidence" value="ECO:0007669"/>
    <property type="project" value="UniProtKB-EC"/>
</dbReference>
<dbReference type="EMBL" id="RQTK01001577">
    <property type="protein sequence ID" value="RUS69780.1"/>
    <property type="molecule type" value="Genomic_DNA"/>
</dbReference>
<dbReference type="EC" id="2.3.2.23" evidence="3"/>
<accession>A0A433SKW6</accession>
<reference evidence="17 18" key="1">
    <citation type="submission" date="2019-01" db="EMBL/GenBank/DDBJ databases">
        <title>A draft genome assembly of the solar-powered sea slug Elysia chlorotica.</title>
        <authorList>
            <person name="Cai H."/>
            <person name="Li Q."/>
            <person name="Fang X."/>
            <person name="Li J."/>
            <person name="Curtis N.E."/>
            <person name="Altenburger A."/>
            <person name="Shibata T."/>
            <person name="Feng M."/>
            <person name="Maeda T."/>
            <person name="Schwartz J.A."/>
            <person name="Shigenobu S."/>
            <person name="Lundholm N."/>
            <person name="Nishiyama T."/>
            <person name="Yang H."/>
            <person name="Hasebe M."/>
            <person name="Li S."/>
            <person name="Pierce S.K."/>
            <person name="Wang J."/>
        </authorList>
    </citation>
    <scope>NUCLEOTIDE SEQUENCE [LARGE SCALE GENOMIC DNA]</scope>
    <source>
        <strain evidence="17">EC2010</strain>
        <tissue evidence="17">Whole organism of an adult</tissue>
    </source>
</reference>
<dbReference type="GO" id="GO:0005524">
    <property type="term" value="F:ATP binding"/>
    <property type="evidence" value="ECO:0007669"/>
    <property type="project" value="UniProtKB-KW"/>
</dbReference>
<dbReference type="PROSITE" id="PS50127">
    <property type="entry name" value="UBC_2"/>
    <property type="match status" value="1"/>
</dbReference>
<feature type="compositionally biased region" description="Basic and acidic residues" evidence="15">
    <location>
        <begin position="361"/>
        <end position="378"/>
    </location>
</feature>
<evidence type="ECO:0000256" key="12">
    <source>
        <dbReference type="ARBA" id="ARBA00041798"/>
    </source>
</evidence>
<dbReference type="FunFam" id="3.10.110.10:FF:000046">
    <property type="entry name" value="Ubiquitin-conjugating enzyme E2 Z"/>
    <property type="match status" value="1"/>
</dbReference>
<evidence type="ECO:0000256" key="10">
    <source>
        <dbReference type="ARBA" id="ARBA00023242"/>
    </source>
</evidence>
<keyword evidence="8" id="KW-0833">Ubl conjugation pathway</keyword>
<keyword evidence="6" id="KW-0053">Apoptosis</keyword>
<dbReference type="Pfam" id="PF00179">
    <property type="entry name" value="UQ_con"/>
    <property type="match status" value="1"/>
</dbReference>
<keyword evidence="7" id="KW-0547">Nucleotide-binding</keyword>
<dbReference type="SMART" id="SM00212">
    <property type="entry name" value="UBCc"/>
    <property type="match status" value="1"/>
</dbReference>
<evidence type="ECO:0000313" key="17">
    <source>
        <dbReference type="EMBL" id="RUS69780.1"/>
    </source>
</evidence>
<feature type="compositionally biased region" description="Gly residues" evidence="15">
    <location>
        <begin position="399"/>
        <end position="409"/>
    </location>
</feature>
<dbReference type="GO" id="GO:0005634">
    <property type="term" value="C:nucleus"/>
    <property type="evidence" value="ECO:0007669"/>
    <property type="project" value="UniProtKB-SubCell"/>
</dbReference>
<gene>
    <name evidence="17" type="ORF">EGW08_022455</name>
</gene>
<feature type="region of interest" description="Disordered" evidence="15">
    <location>
        <begin position="1"/>
        <end position="73"/>
    </location>
</feature>
<evidence type="ECO:0000256" key="11">
    <source>
        <dbReference type="ARBA" id="ARBA00039894"/>
    </source>
</evidence>
<evidence type="ECO:0000256" key="13">
    <source>
        <dbReference type="ARBA" id="ARBA00042316"/>
    </source>
</evidence>
<evidence type="ECO:0000256" key="7">
    <source>
        <dbReference type="ARBA" id="ARBA00022741"/>
    </source>
</evidence>
<evidence type="ECO:0000259" key="16">
    <source>
        <dbReference type="PROSITE" id="PS50127"/>
    </source>
</evidence>
<evidence type="ECO:0000256" key="9">
    <source>
        <dbReference type="ARBA" id="ARBA00022840"/>
    </source>
</evidence>
<evidence type="ECO:0000256" key="5">
    <source>
        <dbReference type="ARBA" id="ARBA00022679"/>
    </source>
</evidence>
<feature type="compositionally biased region" description="Low complexity" evidence="15">
    <location>
        <begin position="10"/>
        <end position="46"/>
    </location>
</feature>
<dbReference type="GO" id="GO:0043066">
    <property type="term" value="P:negative regulation of apoptotic process"/>
    <property type="evidence" value="ECO:0007669"/>
    <property type="project" value="TreeGrafter"/>
</dbReference>
<dbReference type="GO" id="GO:0006915">
    <property type="term" value="P:apoptotic process"/>
    <property type="evidence" value="ECO:0007669"/>
    <property type="project" value="UniProtKB-KW"/>
</dbReference>
<keyword evidence="4" id="KW-0963">Cytoplasm</keyword>
<dbReference type="GO" id="GO:0005737">
    <property type="term" value="C:cytoplasm"/>
    <property type="evidence" value="ECO:0007669"/>
    <property type="project" value="UniProtKB-SubCell"/>
</dbReference>
<dbReference type="CDD" id="cd23809">
    <property type="entry name" value="UBCc_UBE2Z"/>
    <property type="match status" value="1"/>
</dbReference>
<evidence type="ECO:0000256" key="14">
    <source>
        <dbReference type="ARBA" id="ARBA00042401"/>
    </source>
</evidence>
<proteinExistence type="predicted"/>
<dbReference type="Gene3D" id="3.10.110.10">
    <property type="entry name" value="Ubiquitin Conjugating Enzyme"/>
    <property type="match status" value="1"/>
</dbReference>
<dbReference type="STRING" id="188477.A0A433SKW6"/>
<evidence type="ECO:0000313" key="18">
    <source>
        <dbReference type="Proteomes" id="UP000271974"/>
    </source>
</evidence>
<keyword evidence="9" id="KW-0067">ATP-binding</keyword>
<feature type="region of interest" description="Disordered" evidence="15">
    <location>
        <begin position="337"/>
        <end position="409"/>
    </location>
</feature>
<dbReference type="OrthoDB" id="47801at2759"/>
<dbReference type="InterPro" id="IPR000608">
    <property type="entry name" value="UBC"/>
</dbReference>
<sequence length="409" mass="44247">MATSHKPDSKGSGSSKPSSSSSPASASNLNCSSMSSKSAESASGSGTDKKKKKQSSKTAKSEGSESSFDFFDGMGGSDGAENGLVYLNAKWDPDDLSDGDMMSPPSPACVRRIKNDILAIYSDPPPGLCVMPDPHNITKIHGLLTGPFDTPYEGGFFYFLIRFPHDYPISPPRVRLMTTGNGTVRFNPNLYKSGKVCLSILGTWAGPSWSPAQTLSTVLISIQSLMNEKPYHNEPGYKHERTPGDSKNYNDIIMHETIRVAVCDMIDGAARMHMPETLRAVMESSFPDYYKYYVQVCESHLHLDGQPMNDPFGDSRPSFNFRQLMKWLKTIKARLRDNKTDDSDSDDEDGTQGQGDASSKGCRDCDQDDHGSSEEAAHVKTGAGVTAEGHSFQTSDGSEGPGGGNSNTS</sequence>
<evidence type="ECO:0000256" key="1">
    <source>
        <dbReference type="ARBA" id="ARBA00004123"/>
    </source>
</evidence>
<comment type="caution">
    <text evidence="17">The sequence shown here is derived from an EMBL/GenBank/DDBJ whole genome shotgun (WGS) entry which is preliminary data.</text>
</comment>
<evidence type="ECO:0000256" key="6">
    <source>
        <dbReference type="ARBA" id="ARBA00022703"/>
    </source>
</evidence>
<dbReference type="SUPFAM" id="SSF54495">
    <property type="entry name" value="UBC-like"/>
    <property type="match status" value="1"/>
</dbReference>
<feature type="domain" description="UBC core" evidence="16">
    <location>
        <begin position="108"/>
        <end position="262"/>
    </location>
</feature>
<dbReference type="PANTHER" id="PTHR46116">
    <property type="entry name" value="(E3-INDEPENDENT) E2 UBIQUITIN-CONJUGATING ENZYME"/>
    <property type="match status" value="1"/>
</dbReference>
<evidence type="ECO:0000256" key="3">
    <source>
        <dbReference type="ARBA" id="ARBA00012486"/>
    </source>
</evidence>
<dbReference type="Proteomes" id="UP000271974">
    <property type="component" value="Unassembled WGS sequence"/>
</dbReference>
<evidence type="ECO:0000256" key="15">
    <source>
        <dbReference type="SAM" id="MobiDB-lite"/>
    </source>
</evidence>
<dbReference type="PANTHER" id="PTHR46116:SF26">
    <property type="entry name" value="UBIQUITIN-CONJUGATING ENZYME E2 Z"/>
    <property type="match status" value="1"/>
</dbReference>
<evidence type="ECO:0000256" key="4">
    <source>
        <dbReference type="ARBA" id="ARBA00022490"/>
    </source>
</evidence>
<dbReference type="InterPro" id="IPR016135">
    <property type="entry name" value="UBQ-conjugating_enzyme/RWD"/>
</dbReference>
<keyword evidence="5" id="KW-0808">Transferase</keyword>